<sequence length="376" mass="43594">MPRLEPPVFVKKKKANNARFLHSNTSMPSLDAAAGNDKTKSQSGSCTQDIGQHIFHAIDASITPPGDRGVDLDMFRKDCSKLTDAKATMLLDMLSTVRATHLPREVVQNAWLRLVEEERQDLLELSTASTSPRSPRDDRGAHSTTPTSVRPSTSGATTKLSTAKSKRKQAEYDAKLLANRLALLQQEEIKAWRKIEQTREKAQQILEHREEIIKKQQDKYMLLHEKEETIRSATKKHKLAAKTSVIRKRQAAISVISKKYQEVEQVKIERRRLKQEKEKQAVDEVMRAKERRERVRKQEEEMRKKRMKEKVTAEKQIVERYRKSVQEEELQLREQQRRVAELERAEMELIQRLQSTQLLQRQAYDELEKALVGTEV</sequence>
<evidence type="ECO:0000256" key="2">
    <source>
        <dbReference type="SAM" id="MobiDB-lite"/>
    </source>
</evidence>
<evidence type="ECO:0000313" key="4">
    <source>
        <dbReference type="Proteomes" id="UP000481153"/>
    </source>
</evidence>
<evidence type="ECO:0000256" key="1">
    <source>
        <dbReference type="SAM" id="Coils"/>
    </source>
</evidence>
<accession>A0A6G0W5L2</accession>
<keyword evidence="4" id="KW-1185">Reference proteome</keyword>
<protein>
    <submittedName>
        <fullName evidence="3">Uncharacterized protein</fullName>
    </submittedName>
</protein>
<keyword evidence="1" id="KW-0175">Coiled coil</keyword>
<dbReference type="VEuPathDB" id="FungiDB:AeMF1_002099"/>
<dbReference type="PANTHER" id="PTHR37473:SF1">
    <property type="entry name" value="EF-HAND DOMAIN-CONTAINING PROTEIN"/>
    <property type="match status" value="1"/>
</dbReference>
<evidence type="ECO:0000313" key="3">
    <source>
        <dbReference type="EMBL" id="KAF0722325.1"/>
    </source>
</evidence>
<reference evidence="3 4" key="1">
    <citation type="submission" date="2019-07" db="EMBL/GenBank/DDBJ databases">
        <title>Genomics analysis of Aphanomyces spp. identifies a new class of oomycete effector associated with host adaptation.</title>
        <authorList>
            <person name="Gaulin E."/>
        </authorList>
    </citation>
    <scope>NUCLEOTIDE SEQUENCE [LARGE SCALE GENOMIC DNA]</scope>
    <source>
        <strain evidence="3 4">ATCC 201684</strain>
    </source>
</reference>
<comment type="caution">
    <text evidence="3">The sequence shown here is derived from an EMBL/GenBank/DDBJ whole genome shotgun (WGS) entry which is preliminary data.</text>
</comment>
<dbReference type="EMBL" id="VJMJ01000339">
    <property type="protein sequence ID" value="KAF0722325.1"/>
    <property type="molecule type" value="Genomic_DNA"/>
</dbReference>
<dbReference type="AlphaFoldDB" id="A0A6G0W5L2"/>
<feature type="compositionally biased region" description="Low complexity" evidence="2">
    <location>
        <begin position="143"/>
        <end position="154"/>
    </location>
</feature>
<feature type="region of interest" description="Disordered" evidence="2">
    <location>
        <begin position="125"/>
        <end position="166"/>
    </location>
</feature>
<name>A0A6G0W5L2_9STRA</name>
<dbReference type="PANTHER" id="PTHR37473">
    <property type="entry name" value="EF-HAND DOMAIN-CONTAINING PROTEIN"/>
    <property type="match status" value="1"/>
</dbReference>
<dbReference type="OrthoDB" id="76153at2759"/>
<feature type="region of interest" description="Disordered" evidence="2">
    <location>
        <begin position="20"/>
        <end position="46"/>
    </location>
</feature>
<feature type="coiled-coil region" evidence="1">
    <location>
        <begin position="256"/>
        <end position="352"/>
    </location>
</feature>
<gene>
    <name evidence="3" type="ORF">Ae201684_018541</name>
</gene>
<feature type="coiled-coil region" evidence="1">
    <location>
        <begin position="167"/>
        <end position="219"/>
    </location>
</feature>
<proteinExistence type="predicted"/>
<organism evidence="3 4">
    <name type="scientific">Aphanomyces euteiches</name>
    <dbReference type="NCBI Taxonomy" id="100861"/>
    <lineage>
        <taxon>Eukaryota</taxon>
        <taxon>Sar</taxon>
        <taxon>Stramenopiles</taxon>
        <taxon>Oomycota</taxon>
        <taxon>Saprolegniomycetes</taxon>
        <taxon>Saprolegniales</taxon>
        <taxon>Verrucalvaceae</taxon>
        <taxon>Aphanomyces</taxon>
    </lineage>
</organism>
<dbReference type="Proteomes" id="UP000481153">
    <property type="component" value="Unassembled WGS sequence"/>
</dbReference>